<evidence type="ECO:0000313" key="1">
    <source>
        <dbReference type="EMBL" id="KMO84148.1"/>
    </source>
</evidence>
<organism evidence="1 2">
    <name type="scientific">Mycolicibacterium chubuense</name>
    <name type="common">Mycobacterium chubuense</name>
    <dbReference type="NCBI Taxonomy" id="1800"/>
    <lineage>
        <taxon>Bacteria</taxon>
        <taxon>Bacillati</taxon>
        <taxon>Actinomycetota</taxon>
        <taxon>Actinomycetes</taxon>
        <taxon>Mycobacteriales</taxon>
        <taxon>Mycobacteriaceae</taxon>
        <taxon>Mycolicibacterium</taxon>
    </lineage>
</organism>
<dbReference type="EMBL" id="JYNX01000019">
    <property type="protein sequence ID" value="KMO84148.1"/>
    <property type="molecule type" value="Genomic_DNA"/>
</dbReference>
<proteinExistence type="predicted"/>
<evidence type="ECO:0000313" key="2">
    <source>
        <dbReference type="Proteomes" id="UP000036176"/>
    </source>
</evidence>
<dbReference type="RefSeq" id="WP_048417048.1">
    <property type="nucleotide sequence ID" value="NZ_JYNX01000019.1"/>
</dbReference>
<gene>
    <name evidence="1" type="ORF">MCHUDSM44219_00954</name>
</gene>
<dbReference type="OrthoDB" id="3724496at2"/>
<dbReference type="InterPro" id="IPR007497">
    <property type="entry name" value="SIMPL/DUF541"/>
</dbReference>
<dbReference type="Gene3D" id="3.30.110.170">
    <property type="entry name" value="Protein of unknown function (DUF541), domain 1"/>
    <property type="match status" value="1"/>
</dbReference>
<protein>
    <recommendedName>
        <fullName evidence="3">Oxidative stress defense protein</fullName>
    </recommendedName>
</protein>
<reference evidence="1 2" key="1">
    <citation type="journal article" date="2015" name="Genome Biol. Evol.">
        <title>Characterization of Three Mycobacterium spp. with Potential Use in Bioremediation by Genome Sequencing and Comparative Genomics.</title>
        <authorList>
            <person name="Das S."/>
            <person name="Pettersson B.M."/>
            <person name="Behra P.R."/>
            <person name="Ramesh M."/>
            <person name="Dasgupta S."/>
            <person name="Bhattacharya A."/>
            <person name="Kirsebom L.A."/>
        </authorList>
    </citation>
    <scope>NUCLEOTIDE SEQUENCE [LARGE SCALE GENOMIC DNA]</scope>
    <source>
        <strain evidence="1 2">DSM 44219</strain>
    </source>
</reference>
<evidence type="ECO:0008006" key="3">
    <source>
        <dbReference type="Google" id="ProtNLM"/>
    </source>
</evidence>
<sequence length="226" mass="24661">MSTEITVRGSFSDFQPPERGTVHASVSYHGPEKDWVYDQVARDLEVVKESIRRLEDGDHGAVTWWSAAQLRTWSHRPRNEDGEELPPVYDASVRVEVKFRDFTALSQWVGGHVTGTEGFELSYVRWALTTKSREELVARVRTRAVQDAAARAQLYADALDLGTVRPIAIADAGMLGGQAQSQFGDGFGSVDAAPASSRSGPDVELVPEDIRVSATVDARFVAAAAS</sequence>
<accession>A0A0J6WPW2</accession>
<dbReference type="Gene3D" id="3.30.70.2970">
    <property type="entry name" value="Protein of unknown function (DUF541), domain 2"/>
    <property type="match status" value="1"/>
</dbReference>
<dbReference type="Pfam" id="PF04402">
    <property type="entry name" value="SIMPL"/>
    <property type="match status" value="1"/>
</dbReference>
<name>A0A0J6WPW2_MYCCU</name>
<dbReference type="Proteomes" id="UP000036176">
    <property type="component" value="Unassembled WGS sequence"/>
</dbReference>
<dbReference type="PATRIC" id="fig|1800.3.peg.957"/>
<dbReference type="AlphaFoldDB" id="A0A0J6WPW2"/>
<comment type="caution">
    <text evidence="1">The sequence shown here is derived from an EMBL/GenBank/DDBJ whole genome shotgun (WGS) entry which is preliminary data.</text>
</comment>
<keyword evidence="2" id="KW-1185">Reference proteome</keyword>